<dbReference type="EMBL" id="AZDZ01000003">
    <property type="protein sequence ID" value="KRK80759.1"/>
    <property type="molecule type" value="Genomic_DNA"/>
</dbReference>
<name>A0A0R1KN91_9LACO</name>
<sequence>MTENKDGVQAINEGITKKADKTELANYGLKPEIISQTDYEAKKTAGTLEEKFYIVTDDTEVS</sequence>
<dbReference type="PATRIC" id="fig|1423775.4.peg.2227"/>
<keyword evidence="2" id="KW-1185">Reference proteome</keyword>
<dbReference type="AlphaFoldDB" id="A0A0R1KN91"/>
<reference evidence="1 2" key="1">
    <citation type="journal article" date="2015" name="Genome Announc.">
        <title>Expanding the biotechnology potential of lactobacilli through comparative genomics of 213 strains and associated genera.</title>
        <authorList>
            <person name="Sun Z."/>
            <person name="Harris H.M."/>
            <person name="McCann A."/>
            <person name="Guo C."/>
            <person name="Argimon S."/>
            <person name="Zhang W."/>
            <person name="Yang X."/>
            <person name="Jeffery I.B."/>
            <person name="Cooney J.C."/>
            <person name="Kagawa T.F."/>
            <person name="Liu W."/>
            <person name="Song Y."/>
            <person name="Salvetti E."/>
            <person name="Wrobel A."/>
            <person name="Rasinkangas P."/>
            <person name="Parkhill J."/>
            <person name="Rea M.C."/>
            <person name="O'Sullivan O."/>
            <person name="Ritari J."/>
            <person name="Douillard F.P."/>
            <person name="Paul Ross R."/>
            <person name="Yang R."/>
            <person name="Briner A.E."/>
            <person name="Felis G.E."/>
            <person name="de Vos W.M."/>
            <person name="Barrangou R."/>
            <person name="Klaenhammer T.R."/>
            <person name="Caufield P.W."/>
            <person name="Cui Y."/>
            <person name="Zhang H."/>
            <person name="O'Toole P.W."/>
        </authorList>
    </citation>
    <scope>NUCLEOTIDE SEQUENCE [LARGE SCALE GENOMIC DNA]</scope>
    <source>
        <strain evidence="1 2">DSM 19682</strain>
    </source>
</reference>
<evidence type="ECO:0000313" key="2">
    <source>
        <dbReference type="Proteomes" id="UP000051248"/>
    </source>
</evidence>
<gene>
    <name evidence="1" type="ORF">FD03_GL002190</name>
</gene>
<protein>
    <submittedName>
        <fullName evidence="1">Uncharacterized protein</fullName>
    </submittedName>
</protein>
<dbReference type="STRING" id="1423775.FD03_GL002190"/>
<dbReference type="Proteomes" id="UP000051248">
    <property type="component" value="Unassembled WGS sequence"/>
</dbReference>
<proteinExistence type="predicted"/>
<evidence type="ECO:0000313" key="1">
    <source>
        <dbReference type="EMBL" id="KRK80759.1"/>
    </source>
</evidence>
<accession>A0A0R1KN91</accession>
<organism evidence="1 2">
    <name type="scientific">Companilactobacillus nodensis DSM 19682 = JCM 14932 = NBRC 107160</name>
    <dbReference type="NCBI Taxonomy" id="1423775"/>
    <lineage>
        <taxon>Bacteria</taxon>
        <taxon>Bacillati</taxon>
        <taxon>Bacillota</taxon>
        <taxon>Bacilli</taxon>
        <taxon>Lactobacillales</taxon>
        <taxon>Lactobacillaceae</taxon>
        <taxon>Companilactobacillus</taxon>
    </lineage>
</organism>
<comment type="caution">
    <text evidence="1">The sequence shown here is derived from an EMBL/GenBank/DDBJ whole genome shotgun (WGS) entry which is preliminary data.</text>
</comment>